<evidence type="ECO:0000313" key="6">
    <source>
        <dbReference type="EMBL" id="MBT2188315.1"/>
    </source>
</evidence>
<dbReference type="InterPro" id="IPR016160">
    <property type="entry name" value="Ald_DH_CS_CYS"/>
</dbReference>
<evidence type="ECO:0000256" key="2">
    <source>
        <dbReference type="ARBA" id="ARBA00023002"/>
    </source>
</evidence>
<feature type="active site" evidence="3">
    <location>
        <position position="236"/>
    </location>
</feature>
<dbReference type="GO" id="GO:0004030">
    <property type="term" value="F:aldehyde dehydrogenase [NAD(P)+] activity"/>
    <property type="evidence" value="ECO:0007669"/>
    <property type="project" value="UniProtKB-ARBA"/>
</dbReference>
<keyword evidence="2 4" id="KW-0560">Oxidoreductase</keyword>
<dbReference type="FunFam" id="3.40.309.10:FF:000012">
    <property type="entry name" value="Betaine aldehyde dehydrogenase"/>
    <property type="match status" value="1"/>
</dbReference>
<comment type="caution">
    <text evidence="6">The sequence shown here is derived from an EMBL/GenBank/DDBJ whole genome shotgun (WGS) entry which is preliminary data.</text>
</comment>
<evidence type="ECO:0000256" key="1">
    <source>
        <dbReference type="ARBA" id="ARBA00009986"/>
    </source>
</evidence>
<dbReference type="InterPro" id="IPR016161">
    <property type="entry name" value="Ald_DH/histidinol_DH"/>
</dbReference>
<comment type="similarity">
    <text evidence="1 4">Belongs to the aldehyde dehydrogenase family.</text>
</comment>
<sequence>MTSASGGAIATIDPSTEEVWTAVATADAADVDRAVAAARAAMDGAWGRRTSPSQRGALLARLADLVRRDARALAEIESRDNGKPLKDTLGEVQRAADWLTFFGGAADKLNGEQIPYSVDALAYTRHEPVGVVAAILPWNSPISLASWKLGPGLAAGNAMILKPSEYTPASMVALARLVEEAGFPAGVVNVLPGDGSVGALLAAHPGVDKMSFTGSQATATRIMQSAAASLKRCSFECGGKSPFIVFADADVGKAMAIALQSAFRSTGQSCSAASRIFVERPIYEAFARELAERAQRIRVGSPFDPASHIGPQTSAQQLAKTTDYIAIGLEGGSRLLAGGKRPAHLERGYYVEPTVFADTDNRSRLAQEEIFGPVTAVMPFDDEEEAIALANDTNYGLVGGLWTADVGRAHRVAARIESGLVSVNTFRPVHYMLPYGGYKMSGIGRENGFDAMKAFTEVKTVVVDLSTAPVADPFPL</sequence>
<dbReference type="Gene3D" id="3.40.309.10">
    <property type="entry name" value="Aldehyde Dehydrogenase, Chain A, domain 2"/>
    <property type="match status" value="1"/>
</dbReference>
<gene>
    <name evidence="6" type="ORF">KK488_15270</name>
</gene>
<dbReference type="PROSITE" id="PS00687">
    <property type="entry name" value="ALDEHYDE_DEHYDR_GLU"/>
    <property type="match status" value="1"/>
</dbReference>
<protein>
    <submittedName>
        <fullName evidence="6">Aldehyde dehydrogenase family protein</fullName>
    </submittedName>
</protein>
<feature type="domain" description="Aldehyde dehydrogenase" evidence="5">
    <location>
        <begin position="5"/>
        <end position="461"/>
    </location>
</feature>
<dbReference type="PROSITE" id="PS00070">
    <property type="entry name" value="ALDEHYDE_DEHYDR_CYS"/>
    <property type="match status" value="1"/>
</dbReference>
<dbReference type="PANTHER" id="PTHR11699">
    <property type="entry name" value="ALDEHYDE DEHYDROGENASE-RELATED"/>
    <property type="match status" value="1"/>
</dbReference>
<dbReference type="Pfam" id="PF00171">
    <property type="entry name" value="Aldedh"/>
    <property type="match status" value="1"/>
</dbReference>
<reference evidence="6" key="1">
    <citation type="submission" date="2021-05" db="EMBL/GenBank/DDBJ databases">
        <title>Genome of Sphingobium sp. strain.</title>
        <authorList>
            <person name="Fan R."/>
        </authorList>
    </citation>
    <scope>NUCLEOTIDE SEQUENCE</scope>
    <source>
        <strain evidence="6">H33</strain>
    </source>
</reference>
<dbReference type="InterPro" id="IPR016163">
    <property type="entry name" value="Ald_DH_C"/>
</dbReference>
<dbReference type="InterPro" id="IPR016162">
    <property type="entry name" value="Ald_DH_N"/>
</dbReference>
<evidence type="ECO:0000256" key="4">
    <source>
        <dbReference type="RuleBase" id="RU003345"/>
    </source>
</evidence>
<dbReference type="InterPro" id="IPR029510">
    <property type="entry name" value="Ald_DH_CS_GLU"/>
</dbReference>
<evidence type="ECO:0000313" key="7">
    <source>
        <dbReference type="Proteomes" id="UP001138757"/>
    </source>
</evidence>
<name>A0A9X1DE85_9SPHN</name>
<dbReference type="InterPro" id="IPR015590">
    <property type="entry name" value="Aldehyde_DH_dom"/>
</dbReference>
<dbReference type="Gene3D" id="3.40.605.10">
    <property type="entry name" value="Aldehyde Dehydrogenase, Chain A, domain 1"/>
    <property type="match status" value="1"/>
</dbReference>
<proteinExistence type="inferred from homology"/>
<evidence type="ECO:0000259" key="5">
    <source>
        <dbReference type="Pfam" id="PF00171"/>
    </source>
</evidence>
<accession>A0A9X1DE85</accession>
<dbReference type="EMBL" id="JAHGAW010000010">
    <property type="protein sequence ID" value="MBT2188315.1"/>
    <property type="molecule type" value="Genomic_DNA"/>
</dbReference>
<organism evidence="6 7">
    <name type="scientific">Sphingobium nicotianae</name>
    <dbReference type="NCBI Taxonomy" id="2782607"/>
    <lineage>
        <taxon>Bacteria</taxon>
        <taxon>Pseudomonadati</taxon>
        <taxon>Pseudomonadota</taxon>
        <taxon>Alphaproteobacteria</taxon>
        <taxon>Sphingomonadales</taxon>
        <taxon>Sphingomonadaceae</taxon>
        <taxon>Sphingobium</taxon>
    </lineage>
</organism>
<keyword evidence="7" id="KW-1185">Reference proteome</keyword>
<dbReference type="SUPFAM" id="SSF53720">
    <property type="entry name" value="ALDH-like"/>
    <property type="match status" value="1"/>
</dbReference>
<evidence type="ECO:0000256" key="3">
    <source>
        <dbReference type="PROSITE-ProRule" id="PRU10007"/>
    </source>
</evidence>
<dbReference type="AlphaFoldDB" id="A0A9X1DE85"/>
<dbReference type="Proteomes" id="UP001138757">
    <property type="component" value="Unassembled WGS sequence"/>
</dbReference>
<dbReference type="FunFam" id="3.40.605.10:FF:000001">
    <property type="entry name" value="Aldehyde dehydrogenase 1"/>
    <property type="match status" value="1"/>
</dbReference>